<sequence length="61" mass="7182">MSTRTTPQHMSRSPISTCSVFKKYLESSKEELFEIGFPKFTTEDFHDMARNVYFTTKIIKI</sequence>
<gene>
    <name evidence="1" type="ORF">E2C01_032822</name>
</gene>
<dbReference type="EMBL" id="VSRR010004317">
    <property type="protein sequence ID" value="MPC39291.1"/>
    <property type="molecule type" value="Genomic_DNA"/>
</dbReference>
<reference evidence="1 2" key="1">
    <citation type="submission" date="2019-05" db="EMBL/GenBank/DDBJ databases">
        <title>Another draft genome of Portunus trituberculatus and its Hox gene families provides insights of decapod evolution.</title>
        <authorList>
            <person name="Jeong J.-H."/>
            <person name="Song I."/>
            <person name="Kim S."/>
            <person name="Choi T."/>
            <person name="Kim D."/>
            <person name="Ryu S."/>
            <person name="Kim W."/>
        </authorList>
    </citation>
    <scope>NUCLEOTIDE SEQUENCE [LARGE SCALE GENOMIC DNA]</scope>
    <source>
        <tissue evidence="1">Muscle</tissue>
    </source>
</reference>
<name>A0A5B7EWX1_PORTR</name>
<evidence type="ECO:0000313" key="1">
    <source>
        <dbReference type="EMBL" id="MPC39291.1"/>
    </source>
</evidence>
<proteinExistence type="predicted"/>
<organism evidence="1 2">
    <name type="scientific">Portunus trituberculatus</name>
    <name type="common">Swimming crab</name>
    <name type="synonym">Neptunus trituberculatus</name>
    <dbReference type="NCBI Taxonomy" id="210409"/>
    <lineage>
        <taxon>Eukaryota</taxon>
        <taxon>Metazoa</taxon>
        <taxon>Ecdysozoa</taxon>
        <taxon>Arthropoda</taxon>
        <taxon>Crustacea</taxon>
        <taxon>Multicrustacea</taxon>
        <taxon>Malacostraca</taxon>
        <taxon>Eumalacostraca</taxon>
        <taxon>Eucarida</taxon>
        <taxon>Decapoda</taxon>
        <taxon>Pleocyemata</taxon>
        <taxon>Brachyura</taxon>
        <taxon>Eubrachyura</taxon>
        <taxon>Portunoidea</taxon>
        <taxon>Portunidae</taxon>
        <taxon>Portuninae</taxon>
        <taxon>Portunus</taxon>
    </lineage>
</organism>
<evidence type="ECO:0000313" key="2">
    <source>
        <dbReference type="Proteomes" id="UP000324222"/>
    </source>
</evidence>
<protein>
    <submittedName>
        <fullName evidence="1">Uncharacterized protein</fullName>
    </submittedName>
</protein>
<accession>A0A5B7EWX1</accession>
<keyword evidence="2" id="KW-1185">Reference proteome</keyword>
<dbReference type="Proteomes" id="UP000324222">
    <property type="component" value="Unassembled WGS sequence"/>
</dbReference>
<dbReference type="AlphaFoldDB" id="A0A5B7EWX1"/>
<comment type="caution">
    <text evidence="1">The sequence shown here is derived from an EMBL/GenBank/DDBJ whole genome shotgun (WGS) entry which is preliminary data.</text>
</comment>